<accession>A0ABX8QSB4</accession>
<gene>
    <name evidence="1" type="ORF">AGRA3207_002505</name>
</gene>
<name>A0ABX8QSB4_9ACTN</name>
<dbReference type="EMBL" id="CP059572">
    <property type="protein sequence ID" value="QXJ21632.1"/>
    <property type="molecule type" value="Genomic_DNA"/>
</dbReference>
<sequence length="330" mass="35449">MKRRAALQFVTALGAGVAVLPGVLDKVRFSADKHFDRAVGLDDWEQAVHEYGQRVMGRPAGSLLNDLATDVIAVGRRLDRPHAPLERAGLLRTSAGLSGLMAIELGDIGDTRAARVSWSIARRAADASGDKVLRVWVRGRAAQDAYWGQRSDQIVSDLTDEAIGIAGGKPSAGLARAYAARAYLAAGQGNRNEALASIEKTKETFERLTQGTDGPTVLTYRESQLRWAESYVFTRLGDDRGMTALTRALDLFPPDARGAVANLNLMRAAALVKARDVDAGLHHAVTTAQKLSESTTVRTRLLTGQILRALPDQVRGLPAAHDLRALTSVA</sequence>
<organism evidence="1 2">
    <name type="scientific">Actinomadura graeca</name>
    <dbReference type="NCBI Taxonomy" id="2750812"/>
    <lineage>
        <taxon>Bacteria</taxon>
        <taxon>Bacillati</taxon>
        <taxon>Actinomycetota</taxon>
        <taxon>Actinomycetes</taxon>
        <taxon>Streptosporangiales</taxon>
        <taxon>Thermomonosporaceae</taxon>
        <taxon>Actinomadura</taxon>
    </lineage>
</organism>
<protein>
    <submittedName>
        <fullName evidence="1">XRE family transcriptional regulator</fullName>
    </submittedName>
</protein>
<keyword evidence="2" id="KW-1185">Reference proteome</keyword>
<dbReference type="Proteomes" id="UP001049518">
    <property type="component" value="Chromosome"/>
</dbReference>
<evidence type="ECO:0000313" key="2">
    <source>
        <dbReference type="Proteomes" id="UP001049518"/>
    </source>
</evidence>
<dbReference type="RefSeq" id="WP_231334797.1">
    <property type="nucleotide sequence ID" value="NZ_CP059572.1"/>
</dbReference>
<proteinExistence type="predicted"/>
<reference evidence="1" key="1">
    <citation type="submission" date="2020-07" db="EMBL/GenBank/DDBJ databases">
        <authorList>
            <person name="Tarantini F.S."/>
            <person name="Hong K.W."/>
            <person name="Chan K.G."/>
        </authorList>
    </citation>
    <scope>NUCLEOTIDE SEQUENCE</scope>
    <source>
        <strain evidence="1">32-07</strain>
    </source>
</reference>
<evidence type="ECO:0000313" key="1">
    <source>
        <dbReference type="EMBL" id="QXJ21632.1"/>
    </source>
</evidence>